<dbReference type="EMBL" id="MU003500">
    <property type="protein sequence ID" value="KAF2473059.1"/>
    <property type="molecule type" value="Genomic_DNA"/>
</dbReference>
<sequence>MSWQAYVDQSLVGTGNIDKAVISDVSGKTIWAATPGFTISDAERKAIADSFSDKSDPKQIIVNGFHVNGEKYMTIDSTDESLKGKKGKEGLIAMKTTQALLIAHHPAEVQTTNAFSSVAELSDYLIKVGY</sequence>
<reference evidence="1" key="1">
    <citation type="journal article" date="2020" name="Stud. Mycol.">
        <title>101 Dothideomycetes genomes: a test case for predicting lifestyles and emergence of pathogens.</title>
        <authorList>
            <person name="Haridas S."/>
            <person name="Albert R."/>
            <person name="Binder M."/>
            <person name="Bloem J."/>
            <person name="Labutti K."/>
            <person name="Salamov A."/>
            <person name="Andreopoulos B."/>
            <person name="Baker S."/>
            <person name="Barry K."/>
            <person name="Bills G."/>
            <person name="Bluhm B."/>
            <person name="Cannon C."/>
            <person name="Castanera R."/>
            <person name="Culley D."/>
            <person name="Daum C."/>
            <person name="Ezra D."/>
            <person name="Gonzalez J."/>
            <person name="Henrissat B."/>
            <person name="Kuo A."/>
            <person name="Liang C."/>
            <person name="Lipzen A."/>
            <person name="Lutzoni F."/>
            <person name="Magnuson J."/>
            <person name="Mondo S."/>
            <person name="Nolan M."/>
            <person name="Ohm R."/>
            <person name="Pangilinan J."/>
            <person name="Park H.-J."/>
            <person name="Ramirez L."/>
            <person name="Alfaro M."/>
            <person name="Sun H."/>
            <person name="Tritt A."/>
            <person name="Yoshinaga Y."/>
            <person name="Zwiers L.-H."/>
            <person name="Turgeon B."/>
            <person name="Goodwin S."/>
            <person name="Spatafora J."/>
            <person name="Crous P."/>
            <person name="Grigoriev I."/>
        </authorList>
    </citation>
    <scope>NUCLEOTIDE SEQUENCE</scope>
    <source>
        <strain evidence="1">ATCC 200398</strain>
    </source>
</reference>
<dbReference type="Proteomes" id="UP000799755">
    <property type="component" value="Unassembled WGS sequence"/>
</dbReference>
<evidence type="ECO:0000313" key="2">
    <source>
        <dbReference type="Proteomes" id="UP000799755"/>
    </source>
</evidence>
<gene>
    <name evidence="1" type="ORF">BDR25DRAFT_332749</name>
</gene>
<proteinExistence type="predicted"/>
<organism evidence="1 2">
    <name type="scientific">Lindgomyces ingoldianus</name>
    <dbReference type="NCBI Taxonomy" id="673940"/>
    <lineage>
        <taxon>Eukaryota</taxon>
        <taxon>Fungi</taxon>
        <taxon>Dikarya</taxon>
        <taxon>Ascomycota</taxon>
        <taxon>Pezizomycotina</taxon>
        <taxon>Dothideomycetes</taxon>
        <taxon>Pleosporomycetidae</taxon>
        <taxon>Pleosporales</taxon>
        <taxon>Lindgomycetaceae</taxon>
        <taxon>Lindgomyces</taxon>
    </lineage>
</organism>
<keyword evidence="2" id="KW-1185">Reference proteome</keyword>
<name>A0ACB6R161_9PLEO</name>
<protein>
    <submittedName>
        <fullName evidence="1">Profilin/allergen</fullName>
    </submittedName>
</protein>
<evidence type="ECO:0000313" key="1">
    <source>
        <dbReference type="EMBL" id="KAF2473059.1"/>
    </source>
</evidence>
<comment type="caution">
    <text evidence="1">The sequence shown here is derived from an EMBL/GenBank/DDBJ whole genome shotgun (WGS) entry which is preliminary data.</text>
</comment>
<accession>A0ACB6R161</accession>